<evidence type="ECO:0000313" key="2">
    <source>
        <dbReference type="EMBL" id="GGF42384.1"/>
    </source>
</evidence>
<gene>
    <name evidence="2" type="ORF">GCM10011366_07740</name>
</gene>
<dbReference type="RefSeq" id="WP_188428264.1">
    <property type="nucleotide sequence ID" value="NZ_BAABKH010000005.1"/>
</dbReference>
<name>A0A917BI81_9MICO</name>
<dbReference type="EMBL" id="BMEM01000001">
    <property type="protein sequence ID" value="GGF42384.1"/>
    <property type="molecule type" value="Genomic_DNA"/>
</dbReference>
<evidence type="ECO:0000256" key="1">
    <source>
        <dbReference type="SAM" id="Phobius"/>
    </source>
</evidence>
<feature type="transmembrane region" description="Helical" evidence="1">
    <location>
        <begin position="21"/>
        <end position="38"/>
    </location>
</feature>
<evidence type="ECO:0000313" key="3">
    <source>
        <dbReference type="Proteomes" id="UP000605670"/>
    </source>
</evidence>
<dbReference type="AlphaFoldDB" id="A0A917BI81"/>
<keyword evidence="1" id="KW-0472">Membrane</keyword>
<keyword evidence="3" id="KW-1185">Reference proteome</keyword>
<keyword evidence="1" id="KW-0812">Transmembrane</keyword>
<comment type="caution">
    <text evidence="2">The sequence shown here is derived from an EMBL/GenBank/DDBJ whole genome shotgun (WGS) entry which is preliminary data.</text>
</comment>
<feature type="transmembrane region" description="Helical" evidence="1">
    <location>
        <begin position="128"/>
        <end position="146"/>
    </location>
</feature>
<organism evidence="2 3">
    <name type="scientific">Ornithinimicrobium tianjinense</name>
    <dbReference type="NCBI Taxonomy" id="1195761"/>
    <lineage>
        <taxon>Bacteria</taxon>
        <taxon>Bacillati</taxon>
        <taxon>Actinomycetota</taxon>
        <taxon>Actinomycetes</taxon>
        <taxon>Micrococcales</taxon>
        <taxon>Ornithinimicrobiaceae</taxon>
        <taxon>Ornithinimicrobium</taxon>
    </lineage>
</organism>
<reference evidence="2" key="2">
    <citation type="submission" date="2020-09" db="EMBL/GenBank/DDBJ databases">
        <authorList>
            <person name="Sun Q."/>
            <person name="Zhou Y."/>
        </authorList>
    </citation>
    <scope>NUCLEOTIDE SEQUENCE</scope>
    <source>
        <strain evidence="2">CGMCC 1.12160</strain>
    </source>
</reference>
<dbReference type="Proteomes" id="UP000605670">
    <property type="component" value="Unassembled WGS sequence"/>
</dbReference>
<reference evidence="2" key="1">
    <citation type="journal article" date="2014" name="Int. J. Syst. Evol. Microbiol.">
        <title>Complete genome sequence of Corynebacterium casei LMG S-19264T (=DSM 44701T), isolated from a smear-ripened cheese.</title>
        <authorList>
            <consortium name="US DOE Joint Genome Institute (JGI-PGF)"/>
            <person name="Walter F."/>
            <person name="Albersmeier A."/>
            <person name="Kalinowski J."/>
            <person name="Ruckert C."/>
        </authorList>
    </citation>
    <scope>NUCLEOTIDE SEQUENCE</scope>
    <source>
        <strain evidence="2">CGMCC 1.12160</strain>
    </source>
</reference>
<sequence>MRELRELWVDLRSASRSHLRVRAGILGGALLFALAYALAGGGNVIAWLGLVALGLAVVLQPHTLAPGLFLGYAVASWWATVEATWHWALLPAALGILVLHTAAALCASVPAQAPVPVTVVRRWAERTGLVAALTVLVWGLAGLLTLRPATGLGPLPGIVGLTLLAVLLAAYVRWRPTDR</sequence>
<keyword evidence="1" id="KW-1133">Transmembrane helix</keyword>
<protein>
    <submittedName>
        <fullName evidence="2">Uncharacterized protein</fullName>
    </submittedName>
</protein>
<accession>A0A917BI81</accession>
<proteinExistence type="predicted"/>
<feature type="transmembrane region" description="Helical" evidence="1">
    <location>
        <begin position="87"/>
        <end position="107"/>
    </location>
</feature>
<feature type="transmembrane region" description="Helical" evidence="1">
    <location>
        <begin position="152"/>
        <end position="172"/>
    </location>
</feature>